<dbReference type="NCBIfam" id="NF006766">
    <property type="entry name" value="PRK09288.1"/>
    <property type="match status" value="1"/>
</dbReference>
<comment type="catalytic activity">
    <reaction evidence="8">
        <text>N(1)-(5-phospho-beta-D-ribosyl)glycinamide + formate + ATP = N(2)-formyl-N(1)-(5-phospho-beta-D-ribosyl)glycinamide + ADP + phosphate + H(+)</text>
        <dbReference type="Rhea" id="RHEA:24829"/>
        <dbReference type="ChEBI" id="CHEBI:15378"/>
        <dbReference type="ChEBI" id="CHEBI:15740"/>
        <dbReference type="ChEBI" id="CHEBI:30616"/>
        <dbReference type="ChEBI" id="CHEBI:43474"/>
        <dbReference type="ChEBI" id="CHEBI:143788"/>
        <dbReference type="ChEBI" id="CHEBI:147286"/>
        <dbReference type="ChEBI" id="CHEBI:456216"/>
        <dbReference type="EC" id="6.3.1.21"/>
    </reaction>
</comment>
<dbReference type="FunFam" id="3.30.1490.20:FF:000013">
    <property type="entry name" value="Formate-dependent phosphoribosylglycinamide formyltransferase"/>
    <property type="match status" value="1"/>
</dbReference>
<dbReference type="InterPro" id="IPR003135">
    <property type="entry name" value="ATP-grasp_carboxylate-amine"/>
</dbReference>
<evidence type="ECO:0000256" key="2">
    <source>
        <dbReference type="ARBA" id="ARBA00022598"/>
    </source>
</evidence>
<dbReference type="PANTHER" id="PTHR43055:SF1">
    <property type="entry name" value="FORMATE-DEPENDENT PHOSPHORIBOSYLGLYCINAMIDE FORMYLTRANSFERASE"/>
    <property type="match status" value="1"/>
</dbReference>
<organism evidence="10 11">
    <name type="scientific">Xanthomonas dyei</name>
    <dbReference type="NCBI Taxonomy" id="743699"/>
    <lineage>
        <taxon>Bacteria</taxon>
        <taxon>Pseudomonadati</taxon>
        <taxon>Pseudomonadota</taxon>
        <taxon>Gammaproteobacteria</taxon>
        <taxon>Lysobacterales</taxon>
        <taxon>Lysobacteraceae</taxon>
        <taxon>Xanthomonas</taxon>
    </lineage>
</organism>
<feature type="domain" description="ATP-grasp" evidence="9">
    <location>
        <begin position="120"/>
        <end position="309"/>
    </location>
</feature>
<dbReference type="GO" id="GO:0043815">
    <property type="term" value="F:phosphoribosylglycinamide formyltransferase 2 activity"/>
    <property type="evidence" value="ECO:0007669"/>
    <property type="project" value="UniProtKB-UniRule"/>
</dbReference>
<dbReference type="PANTHER" id="PTHR43055">
    <property type="entry name" value="FORMATE-DEPENDENT PHOSPHORIBOSYLGLYCINAMIDE FORMYLTRANSFERASE"/>
    <property type="match status" value="1"/>
</dbReference>
<feature type="binding site" evidence="8">
    <location>
        <position position="204"/>
    </location>
    <ligand>
        <name>ATP</name>
        <dbReference type="ChEBI" id="CHEBI:30616"/>
    </ligand>
</feature>
<dbReference type="InterPro" id="IPR048740">
    <property type="entry name" value="PurT_C"/>
</dbReference>
<evidence type="ECO:0000313" key="11">
    <source>
        <dbReference type="Proteomes" id="UP000238908"/>
    </source>
</evidence>
<feature type="binding site" evidence="8">
    <location>
        <begin position="22"/>
        <end position="23"/>
    </location>
    <ligand>
        <name>N(1)-(5-phospho-beta-D-ribosyl)glycinamide</name>
        <dbReference type="ChEBI" id="CHEBI:143788"/>
    </ligand>
</feature>
<feature type="binding site" evidence="8">
    <location>
        <begin position="161"/>
        <end position="166"/>
    </location>
    <ligand>
        <name>ATP</name>
        <dbReference type="ChEBI" id="CHEBI:30616"/>
    </ligand>
</feature>
<comment type="similarity">
    <text evidence="8">Belongs to the PurK/PurT family.</text>
</comment>
<dbReference type="FunFam" id="3.30.470.20:FF:000027">
    <property type="entry name" value="Formate-dependent phosphoribosylglycinamide formyltransferase"/>
    <property type="match status" value="1"/>
</dbReference>
<gene>
    <name evidence="8" type="primary">purT</name>
    <name evidence="10" type="ORF">XdyCFBP7245_02065</name>
</gene>
<evidence type="ECO:0000256" key="4">
    <source>
        <dbReference type="ARBA" id="ARBA00022741"/>
    </source>
</evidence>
<proteinExistence type="inferred from homology"/>
<accession>A0A2S7CCC7</accession>
<dbReference type="GO" id="GO:0006189">
    <property type="term" value="P:'de novo' IMP biosynthetic process"/>
    <property type="evidence" value="ECO:0007669"/>
    <property type="project" value="UniProtKB-UniRule"/>
</dbReference>
<dbReference type="Pfam" id="PF02222">
    <property type="entry name" value="ATP-grasp"/>
    <property type="match status" value="1"/>
</dbReference>
<dbReference type="Pfam" id="PF22660">
    <property type="entry name" value="RS_preATP-grasp-like"/>
    <property type="match status" value="1"/>
</dbReference>
<comment type="caution">
    <text evidence="10">The sequence shown here is derived from an EMBL/GenBank/DDBJ whole genome shotgun (WGS) entry which is preliminary data.</text>
</comment>
<dbReference type="GO" id="GO:0000287">
    <property type="term" value="F:magnesium ion binding"/>
    <property type="evidence" value="ECO:0007669"/>
    <property type="project" value="UniProtKB-UniRule"/>
</dbReference>
<feature type="binding site" evidence="8">
    <location>
        <begin position="196"/>
        <end position="199"/>
    </location>
    <ligand>
        <name>ATP</name>
        <dbReference type="ChEBI" id="CHEBI:30616"/>
    </ligand>
</feature>
<name>A0A2S7CCC7_9XANT</name>
<feature type="binding site" evidence="8">
    <location>
        <position position="361"/>
    </location>
    <ligand>
        <name>N(1)-(5-phospho-beta-D-ribosyl)glycinamide</name>
        <dbReference type="ChEBI" id="CHEBI:143788"/>
    </ligand>
</feature>
<dbReference type="SUPFAM" id="SSF51246">
    <property type="entry name" value="Rudiment single hybrid motif"/>
    <property type="match status" value="1"/>
</dbReference>
<dbReference type="Gene3D" id="3.30.1490.20">
    <property type="entry name" value="ATP-grasp fold, A domain"/>
    <property type="match status" value="1"/>
</dbReference>
<keyword evidence="7 8" id="KW-0460">Magnesium</keyword>
<keyword evidence="4 8" id="KW-0547">Nucleotide-binding</keyword>
<comment type="function">
    <text evidence="8">Involved in the de novo purine biosynthesis. Catalyzes the transfer of formate to 5-phospho-ribosyl-glycinamide (GAR), producing 5-phospho-ribosyl-N-formylglycinamide (FGAR). Formate is provided by PurU via hydrolysis of 10-formyl-tetrahydrofolate.</text>
</comment>
<evidence type="ECO:0000256" key="5">
    <source>
        <dbReference type="ARBA" id="ARBA00022755"/>
    </source>
</evidence>
<dbReference type="Gene3D" id="3.30.470.20">
    <property type="entry name" value="ATP-grasp fold, B domain"/>
    <property type="match status" value="1"/>
</dbReference>
<dbReference type="UniPathway" id="UPA00074">
    <property type="reaction ID" value="UER00127"/>
</dbReference>
<dbReference type="SUPFAM" id="SSF56059">
    <property type="entry name" value="Glutathione synthetase ATP-binding domain-like"/>
    <property type="match status" value="1"/>
</dbReference>
<keyword evidence="10" id="KW-0808">Transferase</keyword>
<evidence type="ECO:0000259" key="9">
    <source>
        <dbReference type="PROSITE" id="PS50975"/>
    </source>
</evidence>
<dbReference type="InterPro" id="IPR011054">
    <property type="entry name" value="Rudment_hybrid_motif"/>
</dbReference>
<evidence type="ECO:0000256" key="3">
    <source>
        <dbReference type="ARBA" id="ARBA00022723"/>
    </source>
</evidence>
<protein>
    <recommendedName>
        <fullName evidence="8">Formate-dependent phosphoribosylglycinamide formyltransferase</fullName>
        <ecNumber evidence="8">6.3.1.21</ecNumber>
    </recommendedName>
    <alternativeName>
        <fullName evidence="8">5'-phosphoribosylglycinamide transformylase 2</fullName>
    </alternativeName>
    <alternativeName>
        <fullName evidence="8">Formate-dependent GAR transformylase</fullName>
    </alternativeName>
    <alternativeName>
        <fullName evidence="8">GAR transformylase 2</fullName>
        <shortName evidence="8">GART 2</shortName>
    </alternativeName>
    <alternativeName>
        <fullName evidence="8">Non-folate glycinamide ribonucleotide transformylase</fullName>
    </alternativeName>
    <alternativeName>
        <fullName evidence="8">Phosphoribosylglycinamide formyltransferase 2</fullName>
    </alternativeName>
</protein>
<dbReference type="Proteomes" id="UP000238908">
    <property type="component" value="Unassembled WGS sequence"/>
</dbReference>
<keyword evidence="3 8" id="KW-0479">Metal-binding</keyword>
<dbReference type="PROSITE" id="PS50975">
    <property type="entry name" value="ATP_GRASP"/>
    <property type="match status" value="1"/>
</dbReference>
<reference evidence="10 11" key="1">
    <citation type="submission" date="2016-08" db="EMBL/GenBank/DDBJ databases">
        <authorList>
            <person name="Seilhamer J.J."/>
        </authorList>
    </citation>
    <scope>NUCLEOTIDE SEQUENCE [LARGE SCALE GENOMIC DNA]</scope>
    <source>
        <strain evidence="10 11">CFBP7245</strain>
    </source>
</reference>
<dbReference type="InterPro" id="IPR054350">
    <property type="entry name" value="PurT/PurK_preATP-grasp"/>
</dbReference>
<dbReference type="Gene3D" id="3.40.50.20">
    <property type="match status" value="1"/>
</dbReference>
<evidence type="ECO:0000256" key="7">
    <source>
        <dbReference type="ARBA" id="ARBA00022842"/>
    </source>
</evidence>
<keyword evidence="5 8" id="KW-0658">Purine biosynthesis</keyword>
<comment type="pathway">
    <text evidence="8">Purine metabolism; IMP biosynthesis via de novo pathway; N(2)-formyl-N(1)-(5-phospho-D-ribosyl)glycinamide from N(1)-(5-phospho-D-ribosyl)glycinamide (formate route): step 1/1.</text>
</comment>
<dbReference type="GO" id="GO:0005829">
    <property type="term" value="C:cytosol"/>
    <property type="evidence" value="ECO:0007669"/>
    <property type="project" value="TreeGrafter"/>
</dbReference>
<feature type="binding site" evidence="8">
    <location>
        <position position="156"/>
    </location>
    <ligand>
        <name>ATP</name>
        <dbReference type="ChEBI" id="CHEBI:30616"/>
    </ligand>
</feature>
<evidence type="ECO:0000256" key="1">
    <source>
        <dbReference type="ARBA" id="ARBA00011738"/>
    </source>
</evidence>
<dbReference type="HAMAP" id="MF_01643">
    <property type="entry name" value="PurT"/>
    <property type="match status" value="1"/>
</dbReference>
<feature type="binding site" evidence="8">
    <location>
        <position position="280"/>
    </location>
    <ligand>
        <name>Mg(2+)</name>
        <dbReference type="ChEBI" id="CHEBI:18420"/>
    </ligand>
</feature>
<dbReference type="InterPro" id="IPR011761">
    <property type="entry name" value="ATP-grasp"/>
</dbReference>
<dbReference type="Pfam" id="PF21244">
    <property type="entry name" value="PurT_C"/>
    <property type="match status" value="1"/>
</dbReference>
<dbReference type="RefSeq" id="WP_104614149.1">
    <property type="nucleotide sequence ID" value="NZ_CP167817.1"/>
</dbReference>
<evidence type="ECO:0000256" key="8">
    <source>
        <dbReference type="HAMAP-Rule" id="MF_01643"/>
    </source>
</evidence>
<dbReference type="SUPFAM" id="SSF52440">
    <property type="entry name" value="PreATP-grasp domain"/>
    <property type="match status" value="1"/>
</dbReference>
<dbReference type="InterPro" id="IPR016185">
    <property type="entry name" value="PreATP-grasp_dom_sf"/>
</dbReference>
<feature type="binding site" evidence="8">
    <location>
        <position position="82"/>
    </location>
    <ligand>
        <name>N(1)-(5-phospho-beta-D-ribosyl)glycinamide</name>
        <dbReference type="ChEBI" id="CHEBI:143788"/>
    </ligand>
</feature>
<keyword evidence="6 8" id="KW-0067">ATP-binding</keyword>
<dbReference type="InterPro" id="IPR005862">
    <property type="entry name" value="PurT"/>
</dbReference>
<keyword evidence="2 8" id="KW-0436">Ligase</keyword>
<dbReference type="FunFam" id="3.40.50.20:FF:000007">
    <property type="entry name" value="Formate-dependent phosphoribosylglycinamide formyltransferase"/>
    <property type="match status" value="1"/>
</dbReference>
<dbReference type="InterPro" id="IPR013815">
    <property type="entry name" value="ATP_grasp_subdomain_1"/>
</dbReference>
<feature type="binding site" evidence="8">
    <location>
        <position position="287"/>
    </location>
    <ligand>
        <name>N(1)-(5-phospho-beta-D-ribosyl)glycinamide</name>
        <dbReference type="ChEBI" id="CHEBI:143788"/>
    </ligand>
</feature>
<evidence type="ECO:0000313" key="10">
    <source>
        <dbReference type="EMBL" id="PPU59228.1"/>
    </source>
</evidence>
<dbReference type="EC" id="6.3.1.21" evidence="8"/>
<feature type="binding site" evidence="8">
    <location>
        <position position="115"/>
    </location>
    <ligand>
        <name>ATP</name>
        <dbReference type="ChEBI" id="CHEBI:30616"/>
    </ligand>
</feature>
<sequence length="400" mass="42776">MTTLGTPLSPSATRVLLLGSGELGKEVAIELQRFGVEVIAADRYANAPAMQVAHRSHVLDMLDPAALRALIAAEQPHLIVPEIEAIHTETLVALERDQGQRVIPTARAARLTMDREGIRRLAAETLGLPTSPYRFVDTAAEYRDAIAAVGLPCVVKPVMSSSGKGQSTLRSEADIDAAWDYAQTGGRAGAGRCIVEGFIDFDYEITLLTVRHAGGTSYCDPIGHWQQDGDYRESWQPQPMSAAALQRSQEIAKAITDDLGGWGLFGVELFVKGDEVWFSEVSPRPHDTGLVTLVSQELSEFALHARAILGLPVGAENGGVIRQSGPSASCALLAHGNGVPVFDNVADALRDPDTALRLFGKPRVDGHRRVGVTLARADSIDAAREKARVAAAALTVQLKD</sequence>
<dbReference type="NCBIfam" id="TIGR01142">
    <property type="entry name" value="purT"/>
    <property type="match status" value="1"/>
</dbReference>
<dbReference type="GO" id="GO:0004644">
    <property type="term" value="F:phosphoribosylglycinamide formyltransferase activity"/>
    <property type="evidence" value="ECO:0007669"/>
    <property type="project" value="UniProtKB-UniRule"/>
</dbReference>
<feature type="binding site" evidence="8">
    <location>
        <position position="268"/>
    </location>
    <ligand>
        <name>Mg(2+)</name>
        <dbReference type="ChEBI" id="CHEBI:18420"/>
    </ligand>
</feature>
<comment type="subunit">
    <text evidence="1 8">Homodimer.</text>
</comment>
<evidence type="ECO:0000256" key="6">
    <source>
        <dbReference type="ARBA" id="ARBA00022840"/>
    </source>
</evidence>
<feature type="binding site" evidence="8">
    <location>
        <begin position="368"/>
        <end position="369"/>
    </location>
    <ligand>
        <name>N(1)-(5-phospho-beta-D-ribosyl)glycinamide</name>
        <dbReference type="ChEBI" id="CHEBI:143788"/>
    </ligand>
</feature>
<dbReference type="GO" id="GO:0005524">
    <property type="term" value="F:ATP binding"/>
    <property type="evidence" value="ECO:0007669"/>
    <property type="project" value="UniProtKB-UniRule"/>
</dbReference>
<dbReference type="EMBL" id="MDEE01000001">
    <property type="protein sequence ID" value="PPU59228.1"/>
    <property type="molecule type" value="Genomic_DNA"/>
</dbReference>
<dbReference type="AlphaFoldDB" id="A0A2S7CCC7"/>